<keyword evidence="5" id="KW-0347">Helicase</keyword>
<dbReference type="STRING" id="64571.A0A1Y2GBL9"/>
<feature type="domain" description="Helicase ATP-binding" evidence="7">
    <location>
        <begin position="80"/>
        <end position="263"/>
    </location>
</feature>
<evidence type="ECO:0000256" key="4">
    <source>
        <dbReference type="ARBA" id="ARBA00022884"/>
    </source>
</evidence>
<dbReference type="CDD" id="cd18787">
    <property type="entry name" value="SF2_C_DEAD"/>
    <property type="match status" value="1"/>
</dbReference>
<evidence type="ECO:0000256" key="5">
    <source>
        <dbReference type="RuleBase" id="RU365068"/>
    </source>
</evidence>
<dbReference type="SMART" id="SM00487">
    <property type="entry name" value="DEXDc"/>
    <property type="match status" value="1"/>
</dbReference>
<dbReference type="SMART" id="SM00490">
    <property type="entry name" value="HELICc"/>
    <property type="match status" value="1"/>
</dbReference>
<dbReference type="PROSITE" id="PS51194">
    <property type="entry name" value="HELICASE_CTER"/>
    <property type="match status" value="1"/>
</dbReference>
<dbReference type="Pfam" id="PF00271">
    <property type="entry name" value="Helicase_C"/>
    <property type="match status" value="1"/>
</dbReference>
<dbReference type="GO" id="GO:0003724">
    <property type="term" value="F:RNA helicase activity"/>
    <property type="evidence" value="ECO:0007669"/>
    <property type="project" value="UniProtKB-EC"/>
</dbReference>
<keyword evidence="2 5" id="KW-0378">Hydrolase</keyword>
<evidence type="ECO:0000313" key="9">
    <source>
        <dbReference type="EMBL" id="ORZ06351.1"/>
    </source>
</evidence>
<dbReference type="SUPFAM" id="SSF52540">
    <property type="entry name" value="P-loop containing nucleoside triphosphate hydrolases"/>
    <property type="match status" value="2"/>
</dbReference>
<evidence type="ECO:0000259" key="7">
    <source>
        <dbReference type="PROSITE" id="PS51192"/>
    </source>
</evidence>
<comment type="similarity">
    <text evidence="5">Belongs to the DEAD box helicase family.</text>
</comment>
<gene>
    <name evidence="9" type="ORF">BCR41DRAFT_361116</name>
</gene>
<keyword evidence="3 5" id="KW-0067">ATP-binding</keyword>
<organism evidence="9 10">
    <name type="scientific">Lobosporangium transversale</name>
    <dbReference type="NCBI Taxonomy" id="64571"/>
    <lineage>
        <taxon>Eukaryota</taxon>
        <taxon>Fungi</taxon>
        <taxon>Fungi incertae sedis</taxon>
        <taxon>Mucoromycota</taxon>
        <taxon>Mortierellomycotina</taxon>
        <taxon>Mortierellomycetes</taxon>
        <taxon>Mortierellales</taxon>
        <taxon>Mortierellaceae</taxon>
        <taxon>Lobosporangium</taxon>
    </lineage>
</organism>
<dbReference type="Pfam" id="PF00270">
    <property type="entry name" value="DEAD"/>
    <property type="match status" value="1"/>
</dbReference>
<dbReference type="OrthoDB" id="2388250at2759"/>
<sequence length="728" mass="81181">MMNCLPTRLAQYRLNSAVQSRLNPDLSILPKVATVSTEPAPYLEYSRPFSDMVNIQPTILEAIQSAFGFDSMSKVQFNVLSILPTTQDLLVKAKTGTGKTLAFLVAALESLMAADMEIMKRIKMSGQIGCLIVAPTRELALQISDEAQKLLEPLGYGVQHLVGGESKRKQLDRIAKEPVEFIVATPGRLNDLLDDREFADKTVACKVLVLDEADTMLELGFRTELDRILRVLPQERQTLLFSATLDSKLDPLMEIILQQKTKKQRRPIMIDTVGTSEINLNLSTRQRYCLAPYQAHVALVRRVINDYLLSDMDLRHQESLKTPTTSSMQGVKSKKASNKYTSPSTSTLLPLTSSSALSNKIMVFLPTTRGAQLYAKVFAALSMGKELSIFEIHSEKSQRERTLTSRNFKNIKTPAVLFTSDVSARGVDYPGVGLIIQVGAPLSINHYIHRIGRTGRGVKNQNEQYGEGVLILGELDQGFIEHQLKPSPLYEAVKQDHKYDDWQSVIRGENLDRGFKRAASKVGEKLIKDAYTAFLGYNLTIGPRIGNTDRKLILESADKYIAAFGVESRPAVSTSFLERMGFANSCNPVVGGSVDSSQQGRSFELVDGTFPIVNTQTVGKSCISSSTSPIDLSEDGENERNEKQKVESQSIIETRFSRKKRQEAFIDRIGLGDTEYIKINEAEWEDFIEFKPSTSRLIEKLHNPKRMGHVGNRPSKKISKIFSNNDGW</sequence>
<dbReference type="PANTHER" id="PTHR24031">
    <property type="entry name" value="RNA HELICASE"/>
    <property type="match status" value="1"/>
</dbReference>
<evidence type="ECO:0000256" key="6">
    <source>
        <dbReference type="SAM" id="MobiDB-lite"/>
    </source>
</evidence>
<feature type="region of interest" description="Disordered" evidence="6">
    <location>
        <begin position="624"/>
        <end position="647"/>
    </location>
</feature>
<dbReference type="InParanoid" id="A0A1Y2GBL9"/>
<dbReference type="Gene3D" id="3.40.50.300">
    <property type="entry name" value="P-loop containing nucleotide triphosphate hydrolases"/>
    <property type="match status" value="2"/>
</dbReference>
<dbReference type="PROSITE" id="PS51192">
    <property type="entry name" value="HELICASE_ATP_BIND_1"/>
    <property type="match status" value="1"/>
</dbReference>
<comment type="function">
    <text evidence="5">RNA helicase.</text>
</comment>
<dbReference type="FunCoup" id="A0A1Y2GBL9">
    <property type="interactions" value="227"/>
</dbReference>
<dbReference type="AlphaFoldDB" id="A0A1Y2GBL9"/>
<comment type="caution">
    <text evidence="9">The sequence shown here is derived from an EMBL/GenBank/DDBJ whole genome shotgun (WGS) entry which is preliminary data.</text>
</comment>
<comment type="catalytic activity">
    <reaction evidence="5">
        <text>ATP + H2O = ADP + phosphate + H(+)</text>
        <dbReference type="Rhea" id="RHEA:13065"/>
        <dbReference type="ChEBI" id="CHEBI:15377"/>
        <dbReference type="ChEBI" id="CHEBI:15378"/>
        <dbReference type="ChEBI" id="CHEBI:30616"/>
        <dbReference type="ChEBI" id="CHEBI:43474"/>
        <dbReference type="ChEBI" id="CHEBI:456216"/>
        <dbReference type="EC" id="3.6.4.13"/>
    </reaction>
</comment>
<feature type="compositionally biased region" description="Polar residues" evidence="6">
    <location>
        <begin position="320"/>
        <end position="330"/>
    </location>
</feature>
<feature type="region of interest" description="Disordered" evidence="6">
    <location>
        <begin position="320"/>
        <end position="344"/>
    </location>
</feature>
<protein>
    <recommendedName>
        <fullName evidence="5">ATP-dependent RNA helicase</fullName>
        <ecNumber evidence="5">3.6.4.13</ecNumber>
    </recommendedName>
</protein>
<accession>A0A1Y2GBL9</accession>
<feature type="domain" description="Helicase C-terminal" evidence="8">
    <location>
        <begin position="344"/>
        <end position="512"/>
    </location>
</feature>
<dbReference type="GO" id="GO:0005524">
    <property type="term" value="F:ATP binding"/>
    <property type="evidence" value="ECO:0007669"/>
    <property type="project" value="UniProtKB-UniRule"/>
</dbReference>
<dbReference type="InterPro" id="IPR001650">
    <property type="entry name" value="Helicase_C-like"/>
</dbReference>
<keyword evidence="1 5" id="KW-0547">Nucleotide-binding</keyword>
<dbReference type="EMBL" id="MCFF01000046">
    <property type="protein sequence ID" value="ORZ06351.1"/>
    <property type="molecule type" value="Genomic_DNA"/>
</dbReference>
<dbReference type="InterPro" id="IPR011545">
    <property type="entry name" value="DEAD/DEAH_box_helicase_dom"/>
</dbReference>
<reference evidence="9 10" key="1">
    <citation type="submission" date="2016-07" db="EMBL/GenBank/DDBJ databases">
        <title>Pervasive Adenine N6-methylation of Active Genes in Fungi.</title>
        <authorList>
            <consortium name="DOE Joint Genome Institute"/>
            <person name="Mondo S.J."/>
            <person name="Dannebaum R.O."/>
            <person name="Kuo R.C."/>
            <person name="Labutti K."/>
            <person name="Haridas S."/>
            <person name="Kuo A."/>
            <person name="Salamov A."/>
            <person name="Ahrendt S.R."/>
            <person name="Lipzen A."/>
            <person name="Sullivan W."/>
            <person name="Andreopoulos W.B."/>
            <person name="Clum A."/>
            <person name="Lindquist E."/>
            <person name="Daum C."/>
            <person name="Ramamoorthy G.K."/>
            <person name="Gryganskyi A."/>
            <person name="Culley D."/>
            <person name="Magnuson J.K."/>
            <person name="James T.Y."/>
            <person name="O'Malley M.A."/>
            <person name="Stajich J.E."/>
            <person name="Spatafora J.W."/>
            <person name="Visel A."/>
            <person name="Grigoriev I.V."/>
        </authorList>
    </citation>
    <scope>NUCLEOTIDE SEQUENCE [LARGE SCALE GENOMIC DNA]</scope>
    <source>
        <strain evidence="9 10">NRRL 3116</strain>
    </source>
</reference>
<dbReference type="RefSeq" id="XP_021877514.1">
    <property type="nucleotide sequence ID" value="XM_022025466.1"/>
</dbReference>
<evidence type="ECO:0000256" key="1">
    <source>
        <dbReference type="ARBA" id="ARBA00022741"/>
    </source>
</evidence>
<dbReference type="GO" id="GO:0003723">
    <property type="term" value="F:RNA binding"/>
    <property type="evidence" value="ECO:0007669"/>
    <property type="project" value="UniProtKB-UniRule"/>
</dbReference>
<keyword evidence="10" id="KW-1185">Reference proteome</keyword>
<proteinExistence type="inferred from homology"/>
<name>A0A1Y2GBL9_9FUNG</name>
<comment type="domain">
    <text evidence="5">The Q motif is unique to and characteristic of the DEAD box family of RNA helicases and controls ATP binding and hydrolysis.</text>
</comment>
<keyword evidence="4 5" id="KW-0694">RNA-binding</keyword>
<dbReference type="EC" id="3.6.4.13" evidence="5"/>
<dbReference type="GO" id="GO:0016787">
    <property type="term" value="F:hydrolase activity"/>
    <property type="evidence" value="ECO:0007669"/>
    <property type="project" value="UniProtKB-KW"/>
</dbReference>
<evidence type="ECO:0000259" key="8">
    <source>
        <dbReference type="PROSITE" id="PS51194"/>
    </source>
</evidence>
<evidence type="ECO:0000256" key="2">
    <source>
        <dbReference type="ARBA" id="ARBA00022801"/>
    </source>
</evidence>
<dbReference type="InterPro" id="IPR027417">
    <property type="entry name" value="P-loop_NTPase"/>
</dbReference>
<dbReference type="GeneID" id="33567310"/>
<dbReference type="InterPro" id="IPR014001">
    <property type="entry name" value="Helicase_ATP-bd"/>
</dbReference>
<dbReference type="Proteomes" id="UP000193648">
    <property type="component" value="Unassembled WGS sequence"/>
</dbReference>
<evidence type="ECO:0000313" key="10">
    <source>
        <dbReference type="Proteomes" id="UP000193648"/>
    </source>
</evidence>
<evidence type="ECO:0000256" key="3">
    <source>
        <dbReference type="ARBA" id="ARBA00022840"/>
    </source>
</evidence>